<evidence type="ECO:0000256" key="1">
    <source>
        <dbReference type="SAM" id="Phobius"/>
    </source>
</evidence>
<keyword evidence="1" id="KW-0472">Membrane</keyword>
<evidence type="ECO:0000259" key="2">
    <source>
        <dbReference type="Pfam" id="PF24536"/>
    </source>
</evidence>
<name>A0AAW0MV65_9GOBI</name>
<dbReference type="PANTHER" id="PTHR16165:SF9">
    <property type="entry name" value="NXPE FAMILY MEMBER 3"/>
    <property type="match status" value="1"/>
</dbReference>
<gene>
    <name evidence="3" type="ORF">WMY93_032315</name>
</gene>
<feature type="transmembrane region" description="Helical" evidence="1">
    <location>
        <begin position="12"/>
        <end position="32"/>
    </location>
</feature>
<protein>
    <recommendedName>
        <fullName evidence="2">NXPE C-terminal domain-containing protein</fullName>
    </recommendedName>
</protein>
<sequence length="559" mass="63013">MKMGKLAADKRTVFVFLVLVTWSTSVFLLRSYTKGYDFMTVPWYKTTSFTQPPFAVKTRAPEPEVQRCSFKYLPPAHIEEGRRLLDSITWPETLPLPKPFSLNLTTSGSKSTFYIEPEAEGWRVGGELTVRIQMKDFSGNPKSSGGDFLIGRLHNRELGAGVVGQVQDHLNGTFTAVFPLLWNGTASVDVTLVQSSESISVLKRLTEQNPDRIDFGSDFRSGSVKETTTCNVCLDPLKGPLCNYSDPSTGEQWFCYKPKTLDCDKRVSHFVDKKKKIISKEEESLFNTGINMKASLKAVGSNTVTVLPKAGESQEMSFKPAGYYFNNIWRPLSGPAVRQFNNASAITACLKGKQLHMFGDSTVRQYYSYITQSLKNLQTFDKHSSSLGGPFLAVNQTDDIMVTYRTHGVPIRIYPLPVSQVQYVARELDRVTGGPNTVVIVGVWAHFGSYPMELYCQRLLNIRRAILHLFIRAPGTKVIIRTGNMKYMNLFYSVTNSDWYSLQLDKLLRAVFKDTGVFLLESWEMVQAHYLPHEIHPGPEIIKLMVDQVLSLTCPETRH</sequence>
<keyword evidence="4" id="KW-1185">Reference proteome</keyword>
<dbReference type="PANTHER" id="PTHR16165">
    <property type="entry name" value="NXPE FAMILY MEMBER"/>
    <property type="match status" value="1"/>
</dbReference>
<keyword evidence="1" id="KW-1133">Transmembrane helix</keyword>
<dbReference type="InterPro" id="IPR057106">
    <property type="entry name" value="NXPE4_C"/>
</dbReference>
<organism evidence="3 4">
    <name type="scientific">Mugilogobius chulae</name>
    <name type="common">yellowstripe goby</name>
    <dbReference type="NCBI Taxonomy" id="88201"/>
    <lineage>
        <taxon>Eukaryota</taxon>
        <taxon>Metazoa</taxon>
        <taxon>Chordata</taxon>
        <taxon>Craniata</taxon>
        <taxon>Vertebrata</taxon>
        <taxon>Euteleostomi</taxon>
        <taxon>Actinopterygii</taxon>
        <taxon>Neopterygii</taxon>
        <taxon>Teleostei</taxon>
        <taxon>Neoteleostei</taxon>
        <taxon>Acanthomorphata</taxon>
        <taxon>Gobiaria</taxon>
        <taxon>Gobiiformes</taxon>
        <taxon>Gobioidei</taxon>
        <taxon>Gobiidae</taxon>
        <taxon>Gobionellinae</taxon>
        <taxon>Mugilogobius</taxon>
    </lineage>
</organism>
<dbReference type="Proteomes" id="UP001460270">
    <property type="component" value="Unassembled WGS sequence"/>
</dbReference>
<accession>A0AAW0MV65</accession>
<dbReference type="Pfam" id="PF24536">
    <property type="entry name" value="NXPE4_C"/>
    <property type="match status" value="1"/>
</dbReference>
<comment type="caution">
    <text evidence="3">The sequence shown here is derived from an EMBL/GenBank/DDBJ whole genome shotgun (WGS) entry which is preliminary data.</text>
</comment>
<keyword evidence="1" id="KW-0812">Transmembrane</keyword>
<dbReference type="EMBL" id="JBBPFD010000027">
    <property type="protein sequence ID" value="KAK7881080.1"/>
    <property type="molecule type" value="Genomic_DNA"/>
</dbReference>
<proteinExistence type="predicted"/>
<evidence type="ECO:0000313" key="4">
    <source>
        <dbReference type="Proteomes" id="UP001460270"/>
    </source>
</evidence>
<dbReference type="Pfam" id="PF06312">
    <property type="entry name" value="Neurexophilin"/>
    <property type="match status" value="1"/>
</dbReference>
<reference evidence="4" key="1">
    <citation type="submission" date="2024-04" db="EMBL/GenBank/DDBJ databases">
        <title>Salinicola lusitanus LLJ914,a marine bacterium isolated from the Okinawa Trough.</title>
        <authorList>
            <person name="Li J."/>
        </authorList>
    </citation>
    <scope>NUCLEOTIDE SEQUENCE [LARGE SCALE GENOMIC DNA]</scope>
</reference>
<dbReference type="AlphaFoldDB" id="A0AAW0MV65"/>
<evidence type="ECO:0000313" key="3">
    <source>
        <dbReference type="EMBL" id="KAK7881080.1"/>
    </source>
</evidence>
<dbReference type="InterPro" id="IPR026845">
    <property type="entry name" value="NXPH/NXPE"/>
</dbReference>
<feature type="domain" description="NXPE C-terminal" evidence="2">
    <location>
        <begin position="329"/>
        <end position="554"/>
    </location>
</feature>